<dbReference type="InterPro" id="IPR002477">
    <property type="entry name" value="Peptidoglycan-bd-like"/>
</dbReference>
<evidence type="ECO:0000313" key="3">
    <source>
        <dbReference type="EMBL" id="MBB4929979.1"/>
    </source>
</evidence>
<dbReference type="Pfam" id="PF01471">
    <property type="entry name" value="PG_binding_1"/>
    <property type="match status" value="1"/>
</dbReference>
<evidence type="ECO:0000259" key="2">
    <source>
        <dbReference type="Pfam" id="PF01471"/>
    </source>
</evidence>
<dbReference type="InterPro" id="IPR036365">
    <property type="entry name" value="PGBD-like_sf"/>
</dbReference>
<name>A0A7W7RDK9_9ACTN</name>
<feature type="signal peptide" evidence="1">
    <location>
        <begin position="1"/>
        <end position="29"/>
    </location>
</feature>
<dbReference type="Proteomes" id="UP000523007">
    <property type="component" value="Unassembled WGS sequence"/>
</dbReference>
<dbReference type="SUPFAM" id="SSF47090">
    <property type="entry name" value="PGBD-like"/>
    <property type="match status" value="2"/>
</dbReference>
<evidence type="ECO:0000313" key="4">
    <source>
        <dbReference type="Proteomes" id="UP000523007"/>
    </source>
</evidence>
<dbReference type="EMBL" id="JACHJT010000001">
    <property type="protein sequence ID" value="MBB4929979.1"/>
    <property type="molecule type" value="Genomic_DNA"/>
</dbReference>
<organism evidence="3 4">
    <name type="scientific">Lipingzhangella halophila</name>
    <dbReference type="NCBI Taxonomy" id="1783352"/>
    <lineage>
        <taxon>Bacteria</taxon>
        <taxon>Bacillati</taxon>
        <taxon>Actinomycetota</taxon>
        <taxon>Actinomycetes</taxon>
        <taxon>Streptosporangiales</taxon>
        <taxon>Nocardiopsidaceae</taxon>
        <taxon>Lipingzhangella</taxon>
    </lineage>
</organism>
<sequence>MFPKRGLTLAATSVAGIALALGAAPPALADGPDTPPHVIAAIQQDPWVELTEGDSDYRVVAVGYFLQEFGVYLGEEPHLEFTSNMTFAVNQYQLNNELIPTTGNLDEDTWGKLRDDTGLVQRGDDSMLVAGLRHSLTYLGHDSNDTTMNEFGPEMEQAVKDFQESKGIDADGIIGPITFRAMYAESAEDE</sequence>
<proteinExistence type="predicted"/>
<keyword evidence="1" id="KW-0732">Signal</keyword>
<dbReference type="RefSeq" id="WP_184574858.1">
    <property type="nucleotide sequence ID" value="NZ_JACHJT010000001.1"/>
</dbReference>
<reference evidence="3 4" key="1">
    <citation type="submission" date="2020-08" db="EMBL/GenBank/DDBJ databases">
        <title>Sequencing the genomes of 1000 actinobacteria strains.</title>
        <authorList>
            <person name="Klenk H.-P."/>
        </authorList>
    </citation>
    <scope>NUCLEOTIDE SEQUENCE [LARGE SCALE GENOMIC DNA]</scope>
    <source>
        <strain evidence="3 4">DSM 102030</strain>
    </source>
</reference>
<comment type="caution">
    <text evidence="3">The sequence shown here is derived from an EMBL/GenBank/DDBJ whole genome shotgun (WGS) entry which is preliminary data.</text>
</comment>
<feature type="chain" id="PRO_5031196444" description="Peptidoglycan binding-like domain-containing protein" evidence="1">
    <location>
        <begin position="30"/>
        <end position="190"/>
    </location>
</feature>
<dbReference type="Gene3D" id="1.10.101.10">
    <property type="entry name" value="PGBD-like superfamily/PGBD"/>
    <property type="match status" value="2"/>
</dbReference>
<protein>
    <recommendedName>
        <fullName evidence="2">Peptidoglycan binding-like domain-containing protein</fullName>
    </recommendedName>
</protein>
<keyword evidence="4" id="KW-1185">Reference proteome</keyword>
<accession>A0A7W7RDK9</accession>
<dbReference type="InterPro" id="IPR036366">
    <property type="entry name" value="PGBDSf"/>
</dbReference>
<evidence type="ECO:0000256" key="1">
    <source>
        <dbReference type="SAM" id="SignalP"/>
    </source>
</evidence>
<gene>
    <name evidence="3" type="ORF">F4561_000799</name>
</gene>
<dbReference type="AlphaFoldDB" id="A0A7W7RDK9"/>
<feature type="domain" description="Peptidoglycan binding-like" evidence="2">
    <location>
        <begin position="132"/>
        <end position="182"/>
    </location>
</feature>